<evidence type="ECO:0000313" key="1">
    <source>
        <dbReference type="EMBL" id="KYN06187.1"/>
    </source>
</evidence>
<accession>A0A151IML3</accession>
<proteinExistence type="predicted"/>
<keyword evidence="2" id="KW-1185">Reference proteome</keyword>
<dbReference type="AlphaFoldDB" id="A0A151IML3"/>
<gene>
    <name evidence="1" type="ORF">ALC62_02872</name>
</gene>
<dbReference type="EMBL" id="KQ977037">
    <property type="protein sequence ID" value="KYN06187.1"/>
    <property type="molecule type" value="Genomic_DNA"/>
</dbReference>
<evidence type="ECO:0008006" key="3">
    <source>
        <dbReference type="Google" id="ProtNLM"/>
    </source>
</evidence>
<reference evidence="1 2" key="1">
    <citation type="submission" date="2016-03" db="EMBL/GenBank/DDBJ databases">
        <title>Cyphomyrmex costatus WGS genome.</title>
        <authorList>
            <person name="Nygaard S."/>
            <person name="Hu H."/>
            <person name="Boomsma J."/>
            <person name="Zhang G."/>
        </authorList>
    </citation>
    <scope>NUCLEOTIDE SEQUENCE [LARGE SCALE GENOMIC DNA]</scope>
    <source>
        <strain evidence="1">MS0001</strain>
        <tissue evidence="1">Whole body</tissue>
    </source>
</reference>
<name>A0A151IML3_9HYME</name>
<sequence>MKFLNDVFDTRQTISSLSNDITENEIYTTPEQHENDIVASSSGFTDISLRTPTIIHASSSMLTPTRVQTPTQTSVTPRTTTSNNVLLQSSTLSVTSRIPASNSRKQKSDALQIALIEALEEPPTQATDPLDGFLAQLGEGMRRLPYRDRARLEIQFLTLLAEKDFYAHNNPNTELPTRY</sequence>
<evidence type="ECO:0000313" key="2">
    <source>
        <dbReference type="Proteomes" id="UP000078542"/>
    </source>
</evidence>
<organism evidence="1 2">
    <name type="scientific">Cyphomyrmex costatus</name>
    <dbReference type="NCBI Taxonomy" id="456900"/>
    <lineage>
        <taxon>Eukaryota</taxon>
        <taxon>Metazoa</taxon>
        <taxon>Ecdysozoa</taxon>
        <taxon>Arthropoda</taxon>
        <taxon>Hexapoda</taxon>
        <taxon>Insecta</taxon>
        <taxon>Pterygota</taxon>
        <taxon>Neoptera</taxon>
        <taxon>Endopterygota</taxon>
        <taxon>Hymenoptera</taxon>
        <taxon>Apocrita</taxon>
        <taxon>Aculeata</taxon>
        <taxon>Formicoidea</taxon>
        <taxon>Formicidae</taxon>
        <taxon>Myrmicinae</taxon>
        <taxon>Cyphomyrmex</taxon>
    </lineage>
</organism>
<dbReference type="Proteomes" id="UP000078542">
    <property type="component" value="Unassembled WGS sequence"/>
</dbReference>
<protein>
    <recommendedName>
        <fullName evidence="3">BESS domain-containing protein</fullName>
    </recommendedName>
</protein>